<evidence type="ECO:0000313" key="4">
    <source>
        <dbReference type="Proteomes" id="UP001201812"/>
    </source>
</evidence>
<dbReference type="Proteomes" id="UP001201812">
    <property type="component" value="Unassembled WGS sequence"/>
</dbReference>
<feature type="region of interest" description="Disordered" evidence="1">
    <location>
        <begin position="69"/>
        <end position="94"/>
    </location>
</feature>
<evidence type="ECO:0000256" key="1">
    <source>
        <dbReference type="SAM" id="MobiDB-lite"/>
    </source>
</evidence>
<dbReference type="AlphaFoldDB" id="A0AAD4MXJ4"/>
<feature type="chain" id="PRO_5041937517" evidence="2">
    <location>
        <begin position="24"/>
        <end position="430"/>
    </location>
</feature>
<comment type="caution">
    <text evidence="3">The sequence shown here is derived from an EMBL/GenBank/DDBJ whole genome shotgun (WGS) entry which is preliminary data.</text>
</comment>
<gene>
    <name evidence="3" type="ORF">DdX_12343</name>
</gene>
<reference evidence="3" key="1">
    <citation type="submission" date="2022-01" db="EMBL/GenBank/DDBJ databases">
        <title>Genome Sequence Resource for Two Populations of Ditylenchus destructor, the Migratory Endoparasitic Phytonematode.</title>
        <authorList>
            <person name="Zhang H."/>
            <person name="Lin R."/>
            <person name="Xie B."/>
        </authorList>
    </citation>
    <scope>NUCLEOTIDE SEQUENCE</scope>
    <source>
        <strain evidence="3">BazhouSP</strain>
    </source>
</reference>
<sequence length="430" mass="49685">MHILYIILTAYTALFLFLCLADSEYEHNLTFANGSKLTDMQTIENRRPQFGKRTDKPCNYGSCRKKTTPRARFKRSRKTTKPTKLSGKNDNRPTKAYNRLTKVVRGYVWQKDARARESRPPRLSRCMSQRCRSPGICRSMGGKCRYCNLVTRRCTIYAKLARGKACSNDRECTIRNVCDVPKSQTLLNDRKPKVPKCVLQENVEHKIEYQQRPGDLSPYTPRDIERMRNEDPNRKWPDPSTYYTPQTISRHRKLFTQDPNGASFLVRMPGVRRDLVAFKLEETFEKILKQSRPDGIPVIPGREMNKYIHSDRQNFTVLKKKFASILVNLESRPDPNLVEPEVLIRIDINPKHIRGVRMRSGNEPWADPDQFKVGGLTEGDTGAPEAIINLPPQINMNHYMKNNIRSGHSKWEPGSPGENLTFAYNPLYNP</sequence>
<evidence type="ECO:0000256" key="2">
    <source>
        <dbReference type="SAM" id="SignalP"/>
    </source>
</evidence>
<feature type="compositionally biased region" description="Basic residues" evidence="1">
    <location>
        <begin position="69"/>
        <end position="81"/>
    </location>
</feature>
<keyword evidence="2" id="KW-0732">Signal</keyword>
<protein>
    <submittedName>
        <fullName evidence="3">Uncharacterized protein</fullName>
    </submittedName>
</protein>
<proteinExistence type="predicted"/>
<feature type="signal peptide" evidence="2">
    <location>
        <begin position="1"/>
        <end position="23"/>
    </location>
</feature>
<organism evidence="3 4">
    <name type="scientific">Ditylenchus destructor</name>
    <dbReference type="NCBI Taxonomy" id="166010"/>
    <lineage>
        <taxon>Eukaryota</taxon>
        <taxon>Metazoa</taxon>
        <taxon>Ecdysozoa</taxon>
        <taxon>Nematoda</taxon>
        <taxon>Chromadorea</taxon>
        <taxon>Rhabditida</taxon>
        <taxon>Tylenchina</taxon>
        <taxon>Tylenchomorpha</taxon>
        <taxon>Sphaerularioidea</taxon>
        <taxon>Anguinidae</taxon>
        <taxon>Anguininae</taxon>
        <taxon>Ditylenchus</taxon>
    </lineage>
</organism>
<evidence type="ECO:0000313" key="3">
    <source>
        <dbReference type="EMBL" id="KAI1707782.1"/>
    </source>
</evidence>
<keyword evidence="4" id="KW-1185">Reference proteome</keyword>
<name>A0AAD4MXJ4_9BILA</name>
<dbReference type="EMBL" id="JAKKPZ010000039">
    <property type="protein sequence ID" value="KAI1707782.1"/>
    <property type="molecule type" value="Genomic_DNA"/>
</dbReference>
<accession>A0AAD4MXJ4</accession>